<feature type="region of interest" description="Disordered" evidence="1">
    <location>
        <begin position="69"/>
        <end position="94"/>
    </location>
</feature>
<evidence type="ECO:0000256" key="1">
    <source>
        <dbReference type="SAM" id="MobiDB-lite"/>
    </source>
</evidence>
<organism evidence="2 3">
    <name type="scientific">Chrysodeixis includens</name>
    <name type="common">Soybean looper</name>
    <name type="synonym">Pseudoplusia includens</name>
    <dbReference type="NCBI Taxonomy" id="689277"/>
    <lineage>
        <taxon>Eukaryota</taxon>
        <taxon>Metazoa</taxon>
        <taxon>Ecdysozoa</taxon>
        <taxon>Arthropoda</taxon>
        <taxon>Hexapoda</taxon>
        <taxon>Insecta</taxon>
        <taxon>Pterygota</taxon>
        <taxon>Neoptera</taxon>
        <taxon>Endopterygota</taxon>
        <taxon>Lepidoptera</taxon>
        <taxon>Glossata</taxon>
        <taxon>Ditrysia</taxon>
        <taxon>Noctuoidea</taxon>
        <taxon>Noctuidae</taxon>
        <taxon>Plusiinae</taxon>
        <taxon>Chrysodeixis</taxon>
    </lineage>
</organism>
<gene>
    <name evidence="2" type="ORF">CINC_LOCUS5469</name>
</gene>
<keyword evidence="3" id="KW-1185">Reference proteome</keyword>
<dbReference type="OrthoDB" id="7474672at2759"/>
<dbReference type="EMBL" id="LR824005">
    <property type="protein sequence ID" value="CAD0194615.1"/>
    <property type="molecule type" value="Genomic_DNA"/>
</dbReference>
<sequence>MRDGSWTGAILGRLNLVVRASQMVKLVRRRLLLLLMTPALPRPFTHLTPAIATDTIKSNQSSSLRNSLENAGQAGRAPPKIARTCRSPAAAHAQPRWPPRLRAARVRRVRVCVLQATVARTYRATRTHTSSASRMRRWARVPAARAHLYIAAPPVERRYQPLEILKIP</sequence>
<dbReference type="Proteomes" id="UP001154114">
    <property type="component" value="Chromosome 2"/>
</dbReference>
<name>A0A9N8KYA0_CHRIL</name>
<evidence type="ECO:0000313" key="2">
    <source>
        <dbReference type="EMBL" id="CAD0194615.1"/>
    </source>
</evidence>
<protein>
    <submittedName>
        <fullName evidence="2">Uncharacterized protein</fullName>
    </submittedName>
</protein>
<accession>A0A9N8KYA0</accession>
<evidence type="ECO:0000313" key="3">
    <source>
        <dbReference type="Proteomes" id="UP001154114"/>
    </source>
</evidence>
<reference evidence="2" key="1">
    <citation type="submission" date="2021-12" db="EMBL/GenBank/DDBJ databases">
        <authorList>
            <person name="King R."/>
        </authorList>
    </citation>
    <scope>NUCLEOTIDE SEQUENCE</scope>
</reference>
<dbReference type="AlphaFoldDB" id="A0A9N8KYA0"/>
<proteinExistence type="predicted"/>